<comment type="caution">
    <text evidence="2">The sequence shown here is derived from an EMBL/GenBank/DDBJ whole genome shotgun (WGS) entry which is preliminary data.</text>
</comment>
<feature type="compositionally biased region" description="Pro residues" evidence="1">
    <location>
        <begin position="327"/>
        <end position="341"/>
    </location>
</feature>
<dbReference type="AlphaFoldDB" id="A0A3D8H9S6"/>
<evidence type="ECO:0000313" key="3">
    <source>
        <dbReference type="Proteomes" id="UP000256321"/>
    </source>
</evidence>
<name>A0A3D8H9S6_9BACT</name>
<evidence type="ECO:0000313" key="2">
    <source>
        <dbReference type="EMBL" id="RDU47297.1"/>
    </source>
</evidence>
<gene>
    <name evidence="2" type="ORF">DWU89_20375</name>
</gene>
<feature type="region of interest" description="Disordered" evidence="1">
    <location>
        <begin position="301"/>
        <end position="344"/>
    </location>
</feature>
<proteinExistence type="predicted"/>
<accession>A0A3D8H9S6</accession>
<sequence>MKIKGVKLKNGMTGVRNILFYLMTIGSICLLTGCSRSDVPIPPGPPTPPDPDPDPDPPAAAVPIRLKTQLLSRAAIENFDSTALNVAKGSGTLQFDEIWEAVATDSEITFVPERYYPADSSDVYLTGYYPKGIVKDDFVEYHLDGETDIITTKVQSGSLVNPFDRQDSLFSFSHQLSLLKITVRLAENRPETYYLKFAGLEGSSREAWLELSSGELLFGTEAPKLVLYEAETETGMEISTESTFNSSLLVQPRTELTVDIVLTRDNDPEHDLSYTGLPVHFEGSGSEGNVAYNIDIVIGSPDLPVGPDTPDVPDPPTPPDIPDEPDIPIPPVTPPVIPPASNPSITITATVTSWEEVPGGNIDFRPSNE</sequence>
<reference evidence="2 3" key="1">
    <citation type="submission" date="2018-07" db="EMBL/GenBank/DDBJ databases">
        <title>Parabacteroides acidifaciens nov. sp., isolated from human feces.</title>
        <authorList>
            <person name="Wang Y.J."/>
        </authorList>
    </citation>
    <scope>NUCLEOTIDE SEQUENCE [LARGE SCALE GENOMIC DNA]</scope>
    <source>
        <strain evidence="2 3">426-9</strain>
    </source>
</reference>
<evidence type="ECO:0000256" key="1">
    <source>
        <dbReference type="SAM" id="MobiDB-lite"/>
    </source>
</evidence>
<dbReference type="PROSITE" id="PS51257">
    <property type="entry name" value="PROKAR_LIPOPROTEIN"/>
    <property type="match status" value="1"/>
</dbReference>
<feature type="region of interest" description="Disordered" evidence="1">
    <location>
        <begin position="40"/>
        <end position="61"/>
    </location>
</feature>
<feature type="compositionally biased region" description="Pro residues" evidence="1">
    <location>
        <begin position="40"/>
        <end position="60"/>
    </location>
</feature>
<dbReference type="Proteomes" id="UP000256321">
    <property type="component" value="Unassembled WGS sequence"/>
</dbReference>
<organism evidence="2 3">
    <name type="scientific">Parabacteroides acidifaciens</name>
    <dbReference type="NCBI Taxonomy" id="2290935"/>
    <lineage>
        <taxon>Bacteria</taxon>
        <taxon>Pseudomonadati</taxon>
        <taxon>Bacteroidota</taxon>
        <taxon>Bacteroidia</taxon>
        <taxon>Bacteroidales</taxon>
        <taxon>Tannerellaceae</taxon>
        <taxon>Parabacteroides</taxon>
    </lineage>
</organism>
<protein>
    <submittedName>
        <fullName evidence="2">Uncharacterized protein</fullName>
    </submittedName>
</protein>
<feature type="compositionally biased region" description="Pro residues" evidence="1">
    <location>
        <begin position="310"/>
        <end position="320"/>
    </location>
</feature>
<dbReference type="EMBL" id="QREV01000118">
    <property type="protein sequence ID" value="RDU47297.1"/>
    <property type="molecule type" value="Genomic_DNA"/>
</dbReference>